<evidence type="ECO:0000256" key="2">
    <source>
        <dbReference type="SAM" id="Phobius"/>
    </source>
</evidence>
<keyword evidence="2" id="KW-1133">Transmembrane helix</keyword>
<dbReference type="InterPro" id="IPR038232">
    <property type="entry name" value="PknH-like_Extracell_sf"/>
</dbReference>
<dbReference type="EMBL" id="JAHCLR010000010">
    <property type="protein sequence ID" value="MBS9533428.1"/>
    <property type="molecule type" value="Genomic_DNA"/>
</dbReference>
<evidence type="ECO:0000256" key="1">
    <source>
        <dbReference type="SAM" id="MobiDB-lite"/>
    </source>
</evidence>
<keyword evidence="2" id="KW-0472">Membrane</keyword>
<evidence type="ECO:0000313" key="5">
    <source>
        <dbReference type="Proteomes" id="UP001519535"/>
    </source>
</evidence>
<dbReference type="Pfam" id="PF14032">
    <property type="entry name" value="PknH_C"/>
    <property type="match status" value="1"/>
</dbReference>
<evidence type="ECO:0000313" key="4">
    <source>
        <dbReference type="EMBL" id="MBS9533428.1"/>
    </source>
</evidence>
<comment type="caution">
    <text evidence="4">The sequence shown here is derived from an EMBL/GenBank/DDBJ whole genome shotgun (WGS) entry which is preliminary data.</text>
</comment>
<name>A0ABS5RGL2_9MYCO</name>
<protein>
    <submittedName>
        <fullName evidence="4">Sensor domain-containing protein</fullName>
    </submittedName>
</protein>
<dbReference type="RefSeq" id="WP_214092314.1">
    <property type="nucleotide sequence ID" value="NZ_JAHCLR010000010.1"/>
</dbReference>
<organism evidence="4 5">
    <name type="scientific">Mycolicibacter acidiphilus</name>
    <dbReference type="NCBI Taxonomy" id="2835306"/>
    <lineage>
        <taxon>Bacteria</taxon>
        <taxon>Bacillati</taxon>
        <taxon>Actinomycetota</taxon>
        <taxon>Actinomycetes</taxon>
        <taxon>Mycobacteriales</taxon>
        <taxon>Mycobacteriaceae</taxon>
        <taxon>Mycolicibacter</taxon>
    </lineage>
</organism>
<proteinExistence type="predicted"/>
<keyword evidence="2" id="KW-0812">Transmembrane</keyword>
<feature type="domain" description="PknH-like extracellular" evidence="3">
    <location>
        <begin position="88"/>
        <end position="278"/>
    </location>
</feature>
<dbReference type="Proteomes" id="UP001519535">
    <property type="component" value="Unassembled WGS sequence"/>
</dbReference>
<keyword evidence="5" id="KW-1185">Reference proteome</keyword>
<dbReference type="Gene3D" id="3.40.1000.70">
    <property type="entry name" value="PknH-like extracellular domain"/>
    <property type="match status" value="1"/>
</dbReference>
<feature type="compositionally biased region" description="Low complexity" evidence="1">
    <location>
        <begin position="59"/>
        <end position="77"/>
    </location>
</feature>
<gene>
    <name evidence="4" type="ORF">KIH27_07465</name>
</gene>
<evidence type="ECO:0000259" key="3">
    <source>
        <dbReference type="Pfam" id="PF14032"/>
    </source>
</evidence>
<reference evidence="4 5" key="1">
    <citation type="submission" date="2021-05" db="EMBL/GenBank/DDBJ databases">
        <title>Mycobacterium acidophilum sp. nov., an extremely acid-tolerant member of the genus Mycobacterium.</title>
        <authorList>
            <person name="Xia J."/>
        </authorList>
    </citation>
    <scope>NUCLEOTIDE SEQUENCE [LARGE SCALE GENOMIC DNA]</scope>
    <source>
        <strain evidence="4 5">M1</strain>
    </source>
</reference>
<sequence length="281" mass="29753">MFAFFFAPAGAVLGHLALGQHDARSRDRALVGVTLSYTFLVTALVAGAVWAVQGRSAGTPPAVAAPVTTTAATTSSSTPPPPPPPPTVAPADLSNLFPSIDEVRNSLNVPDMYTSETRTDIWTDAELKATFDPDECRSVTGSIPERIFQENGYQGFYGRSDETSSLSNQFGGGVAAFPDASSARRFTATVVDQWHQCAGRRVTQVSTTDTGEGYFDAGNPLPENAITLLRNTLTTNSAQHGIQTLAIAAKSNVMVVFYILGPDASDQTSAIAQRILDRIPS</sequence>
<dbReference type="InterPro" id="IPR026954">
    <property type="entry name" value="PknH-like_Extracell"/>
</dbReference>
<accession>A0ABS5RGL2</accession>
<feature type="region of interest" description="Disordered" evidence="1">
    <location>
        <begin position="59"/>
        <end position="93"/>
    </location>
</feature>
<feature type="transmembrane region" description="Helical" evidence="2">
    <location>
        <begin position="29"/>
        <end position="52"/>
    </location>
</feature>
<feature type="compositionally biased region" description="Pro residues" evidence="1">
    <location>
        <begin position="78"/>
        <end position="88"/>
    </location>
</feature>